<dbReference type="InterPro" id="IPR010095">
    <property type="entry name" value="Cas12f1-like_TNB"/>
</dbReference>
<evidence type="ECO:0000256" key="2">
    <source>
        <dbReference type="SAM" id="MobiDB-lite"/>
    </source>
</evidence>
<dbReference type="EMBL" id="AUZY01006161">
    <property type="protein sequence ID" value="EQD55228.1"/>
    <property type="molecule type" value="Genomic_DNA"/>
</dbReference>
<reference evidence="4" key="1">
    <citation type="submission" date="2013-08" db="EMBL/GenBank/DDBJ databases">
        <authorList>
            <person name="Mendez C."/>
            <person name="Richter M."/>
            <person name="Ferrer M."/>
            <person name="Sanchez J."/>
        </authorList>
    </citation>
    <scope>NUCLEOTIDE SEQUENCE</scope>
</reference>
<sequence length="135" mass="14885">FENMDLRDHMQGRFSKSTADAGWGLLRQFSQYKEARRSGRYVEVPTRGTTQTCSKCGCLRDPPLTLKDRTYSCPCGLVMDRDVNAARNILARALAQVPGGTGESTPVETGPPPHRKGRRVRPKKREPPSAVGVAT</sequence>
<feature type="region of interest" description="Disordered" evidence="2">
    <location>
        <begin position="95"/>
        <end position="135"/>
    </location>
</feature>
<feature type="domain" description="Cas12f1-like TNB" evidence="3">
    <location>
        <begin position="23"/>
        <end position="89"/>
    </location>
</feature>
<organism evidence="4">
    <name type="scientific">mine drainage metagenome</name>
    <dbReference type="NCBI Taxonomy" id="410659"/>
    <lineage>
        <taxon>unclassified sequences</taxon>
        <taxon>metagenomes</taxon>
        <taxon>ecological metagenomes</taxon>
    </lineage>
</organism>
<evidence type="ECO:0000313" key="4">
    <source>
        <dbReference type="EMBL" id="EQD55228.1"/>
    </source>
</evidence>
<evidence type="ECO:0000256" key="1">
    <source>
        <dbReference type="ARBA" id="ARBA00023125"/>
    </source>
</evidence>
<comment type="caution">
    <text evidence="4">The sequence shown here is derived from an EMBL/GenBank/DDBJ whole genome shotgun (WGS) entry which is preliminary data.</text>
</comment>
<accession>T1AF12</accession>
<feature type="non-terminal residue" evidence="4">
    <location>
        <position position="1"/>
    </location>
</feature>
<dbReference type="Pfam" id="PF07282">
    <property type="entry name" value="Cas12f1-like_TNB"/>
    <property type="match status" value="1"/>
</dbReference>
<evidence type="ECO:0000259" key="3">
    <source>
        <dbReference type="Pfam" id="PF07282"/>
    </source>
</evidence>
<keyword evidence="1" id="KW-0238">DNA-binding</keyword>
<reference evidence="4" key="2">
    <citation type="journal article" date="2014" name="ISME J.">
        <title>Microbial stratification in low pH oxic and suboxic macroscopic growths along an acid mine drainage.</title>
        <authorList>
            <person name="Mendez-Garcia C."/>
            <person name="Mesa V."/>
            <person name="Sprenger R.R."/>
            <person name="Richter M."/>
            <person name="Diez M.S."/>
            <person name="Solano J."/>
            <person name="Bargiela R."/>
            <person name="Golyshina O.V."/>
            <person name="Manteca A."/>
            <person name="Ramos J.L."/>
            <person name="Gallego J.R."/>
            <person name="Llorente I."/>
            <person name="Martins Dos Santos V.A."/>
            <person name="Jensen O.N."/>
            <person name="Pelaez A.I."/>
            <person name="Sanchez J."/>
            <person name="Ferrer M."/>
        </authorList>
    </citation>
    <scope>NUCLEOTIDE SEQUENCE</scope>
</reference>
<proteinExistence type="predicted"/>
<protein>
    <submittedName>
        <fullName evidence="4">Protein containing Transposase, IS605 OrfB</fullName>
    </submittedName>
</protein>
<name>T1AF12_9ZZZZ</name>
<dbReference type="AlphaFoldDB" id="T1AF12"/>
<gene>
    <name evidence="4" type="ORF">B1B_09329</name>
</gene>
<feature type="compositionally biased region" description="Basic residues" evidence="2">
    <location>
        <begin position="113"/>
        <end position="124"/>
    </location>
</feature>
<dbReference type="GO" id="GO:0003677">
    <property type="term" value="F:DNA binding"/>
    <property type="evidence" value="ECO:0007669"/>
    <property type="project" value="UniProtKB-KW"/>
</dbReference>